<protein>
    <submittedName>
        <fullName evidence="2">Uncharacterized protein</fullName>
    </submittedName>
</protein>
<evidence type="ECO:0000313" key="2">
    <source>
        <dbReference type="EMBL" id="KAH3683292.1"/>
    </source>
</evidence>
<evidence type="ECO:0000313" key="3">
    <source>
        <dbReference type="Proteomes" id="UP000774326"/>
    </source>
</evidence>
<proteinExistence type="predicted"/>
<accession>A0A9P8Q558</accession>
<keyword evidence="3" id="KW-1185">Reference proteome</keyword>
<gene>
    <name evidence="2" type="ORF">WICPIJ_005762</name>
</gene>
<feature type="region of interest" description="Disordered" evidence="1">
    <location>
        <begin position="30"/>
        <end position="56"/>
    </location>
</feature>
<reference evidence="2" key="1">
    <citation type="journal article" date="2021" name="Open Biol.">
        <title>Shared evolutionary footprints suggest mitochondrial oxidative damage underlies multiple complex I losses in fungi.</title>
        <authorList>
            <person name="Schikora-Tamarit M.A."/>
            <person name="Marcet-Houben M."/>
            <person name="Nosek J."/>
            <person name="Gabaldon T."/>
        </authorList>
    </citation>
    <scope>NUCLEOTIDE SEQUENCE</scope>
    <source>
        <strain evidence="2">CBS2887</strain>
    </source>
</reference>
<dbReference type="AlphaFoldDB" id="A0A9P8Q558"/>
<sequence length="112" mass="12794">MRQQQWNSSKKTQNWCHQPLEEEEWNLFSQESNVRDTTNNSDWDSPEDNHKSEEGIGANSLQALRTGAEFQILPNNVIRGNTDKSSLEVQINRGLVGSLSFQLIGEFNEDTV</sequence>
<comment type="caution">
    <text evidence="2">The sequence shown here is derived from an EMBL/GenBank/DDBJ whole genome shotgun (WGS) entry which is preliminary data.</text>
</comment>
<evidence type="ECO:0000256" key="1">
    <source>
        <dbReference type="SAM" id="MobiDB-lite"/>
    </source>
</evidence>
<dbReference type="Proteomes" id="UP000774326">
    <property type="component" value="Unassembled WGS sequence"/>
</dbReference>
<feature type="compositionally biased region" description="Polar residues" evidence="1">
    <location>
        <begin position="30"/>
        <end position="43"/>
    </location>
</feature>
<reference evidence="2" key="2">
    <citation type="submission" date="2021-01" db="EMBL/GenBank/DDBJ databases">
        <authorList>
            <person name="Schikora-Tamarit M.A."/>
        </authorList>
    </citation>
    <scope>NUCLEOTIDE SEQUENCE</scope>
    <source>
        <strain evidence="2">CBS2887</strain>
    </source>
</reference>
<dbReference type="EMBL" id="JAEUBG010003196">
    <property type="protein sequence ID" value="KAH3683292.1"/>
    <property type="molecule type" value="Genomic_DNA"/>
</dbReference>
<name>A0A9P8Q558_WICPI</name>
<organism evidence="2 3">
    <name type="scientific">Wickerhamomyces pijperi</name>
    <name type="common">Yeast</name>
    <name type="synonym">Pichia pijperi</name>
    <dbReference type="NCBI Taxonomy" id="599730"/>
    <lineage>
        <taxon>Eukaryota</taxon>
        <taxon>Fungi</taxon>
        <taxon>Dikarya</taxon>
        <taxon>Ascomycota</taxon>
        <taxon>Saccharomycotina</taxon>
        <taxon>Saccharomycetes</taxon>
        <taxon>Phaffomycetales</taxon>
        <taxon>Wickerhamomycetaceae</taxon>
        <taxon>Wickerhamomyces</taxon>
    </lineage>
</organism>